<evidence type="ECO:0000256" key="9">
    <source>
        <dbReference type="SAM" id="Phobius"/>
    </source>
</evidence>
<evidence type="ECO:0000256" key="4">
    <source>
        <dbReference type="ARBA" id="ARBA00022677"/>
    </source>
</evidence>
<dbReference type="SUPFAM" id="SSF53474">
    <property type="entry name" value="alpha/beta-Hydrolases"/>
    <property type="match status" value="1"/>
</dbReference>
<protein>
    <recommendedName>
        <fullName evidence="3">Lipid droplet-associated hydrolase</fullName>
        <ecNumber evidence="7">3.1.1.13</ecNumber>
    </recommendedName>
    <alternativeName>
        <fullName evidence="6">Lipid droplet-associated serine hydrolase</fullName>
    </alternativeName>
</protein>
<sequence length="308" mass="35104">MAHKEGWVVVNQVPTRVQTWGGWIEDPLPDGDSVIVCIPGNPGLTSFYRTFLASLHQHLGIPVWICCQAGHELPPPSTHLKCPTNPALYTTAAQATHKAAFLQQYLPANRKLYLIGHSLGAKLVSELLRNELIARHTQKCYLLMPTLERIAETPNGRFLTGILDCFMTVIIFFAWIFSLFPDVCREFLIGCWFFLSRQHRVDQGCMEATCHLTKPRQLRSIFTLALNEMKFIKELDMQVLNAHCPKLKVYFARKDGWAPLTYMESLKKAKPDIDVTVLGEQFQHAFVLDNPEEMADILAQEIKKERVK</sequence>
<dbReference type="Pfam" id="PF10230">
    <property type="entry name" value="LIDHydrolase"/>
    <property type="match status" value="1"/>
</dbReference>
<name>A0A1B6EXL2_9HEMI</name>
<dbReference type="GO" id="GO:0005811">
    <property type="term" value="C:lipid droplet"/>
    <property type="evidence" value="ECO:0007669"/>
    <property type="project" value="UniProtKB-SubCell"/>
</dbReference>
<accession>A0A1B6EXL2</accession>
<comment type="subcellular location">
    <subcellularLocation>
        <location evidence="1">Lipid droplet</location>
    </subcellularLocation>
</comment>
<feature type="transmembrane region" description="Helical" evidence="9">
    <location>
        <begin position="158"/>
        <end position="180"/>
    </location>
</feature>
<evidence type="ECO:0000256" key="6">
    <source>
        <dbReference type="ARBA" id="ARBA00031924"/>
    </source>
</evidence>
<organism evidence="10">
    <name type="scientific">Cuerna arida</name>
    <dbReference type="NCBI Taxonomy" id="1464854"/>
    <lineage>
        <taxon>Eukaryota</taxon>
        <taxon>Metazoa</taxon>
        <taxon>Ecdysozoa</taxon>
        <taxon>Arthropoda</taxon>
        <taxon>Hexapoda</taxon>
        <taxon>Insecta</taxon>
        <taxon>Pterygota</taxon>
        <taxon>Neoptera</taxon>
        <taxon>Paraneoptera</taxon>
        <taxon>Hemiptera</taxon>
        <taxon>Auchenorrhyncha</taxon>
        <taxon>Membracoidea</taxon>
        <taxon>Cicadellidae</taxon>
        <taxon>Cicadellinae</taxon>
        <taxon>Proconiini</taxon>
        <taxon>Cuerna</taxon>
    </lineage>
</organism>
<keyword evidence="5" id="KW-0378">Hydrolase</keyword>
<proteinExistence type="inferred from homology"/>
<evidence type="ECO:0000256" key="3">
    <source>
        <dbReference type="ARBA" id="ARBA00019242"/>
    </source>
</evidence>
<dbReference type="GO" id="GO:0019915">
    <property type="term" value="P:lipid storage"/>
    <property type="evidence" value="ECO:0007669"/>
    <property type="project" value="InterPro"/>
</dbReference>
<comment type="catalytic activity">
    <reaction evidence="8">
        <text>a cholesterol ester + H2O = cholesterol + a fatty acid + H(+)</text>
        <dbReference type="Rhea" id="RHEA:36403"/>
        <dbReference type="ChEBI" id="CHEBI:15377"/>
        <dbReference type="ChEBI" id="CHEBI:15378"/>
        <dbReference type="ChEBI" id="CHEBI:16113"/>
        <dbReference type="ChEBI" id="CHEBI:17002"/>
        <dbReference type="ChEBI" id="CHEBI:28868"/>
        <dbReference type="EC" id="3.1.1.13"/>
    </reaction>
    <physiologicalReaction direction="left-to-right" evidence="8">
        <dbReference type="Rhea" id="RHEA:36404"/>
    </physiologicalReaction>
</comment>
<dbReference type="EMBL" id="GECZ01027050">
    <property type="protein sequence ID" value="JAS42719.1"/>
    <property type="molecule type" value="Transcribed_RNA"/>
</dbReference>
<reference evidence="10" key="1">
    <citation type="submission" date="2015-11" db="EMBL/GenBank/DDBJ databases">
        <title>De novo transcriptome assembly of four potential Pierce s Disease insect vectors from Arizona vineyards.</title>
        <authorList>
            <person name="Tassone E.E."/>
        </authorList>
    </citation>
    <scope>NUCLEOTIDE SEQUENCE</scope>
</reference>
<dbReference type="AlphaFoldDB" id="A0A1B6EXL2"/>
<evidence type="ECO:0000313" key="10">
    <source>
        <dbReference type="EMBL" id="JAS42719.1"/>
    </source>
</evidence>
<dbReference type="PANTHER" id="PTHR13390:SF0">
    <property type="entry name" value="LIPID DROPLET-ASSOCIATED HYDROLASE"/>
    <property type="match status" value="1"/>
</dbReference>
<dbReference type="Gene3D" id="3.40.50.1820">
    <property type="entry name" value="alpha/beta hydrolase"/>
    <property type="match status" value="1"/>
</dbReference>
<comment type="similarity">
    <text evidence="2">Belongs to the AB hydrolase superfamily. LDAH family.</text>
</comment>
<gene>
    <name evidence="10" type="ORF">g.35483</name>
</gene>
<keyword evidence="9" id="KW-1133">Transmembrane helix</keyword>
<evidence type="ECO:0000256" key="8">
    <source>
        <dbReference type="ARBA" id="ARBA00049527"/>
    </source>
</evidence>
<keyword evidence="9" id="KW-0472">Membrane</keyword>
<dbReference type="InterPro" id="IPR029058">
    <property type="entry name" value="AB_hydrolase_fold"/>
</dbReference>
<keyword evidence="4" id="KW-0551">Lipid droplet</keyword>
<dbReference type="InterPro" id="IPR019363">
    <property type="entry name" value="LDAH"/>
</dbReference>
<dbReference type="GO" id="GO:0004771">
    <property type="term" value="F:sterol ester esterase activity"/>
    <property type="evidence" value="ECO:0007669"/>
    <property type="project" value="UniProtKB-EC"/>
</dbReference>
<evidence type="ECO:0000256" key="1">
    <source>
        <dbReference type="ARBA" id="ARBA00004502"/>
    </source>
</evidence>
<keyword evidence="9" id="KW-0812">Transmembrane</keyword>
<evidence type="ECO:0000256" key="7">
    <source>
        <dbReference type="ARBA" id="ARBA00039150"/>
    </source>
</evidence>
<evidence type="ECO:0000256" key="2">
    <source>
        <dbReference type="ARBA" id="ARBA00008300"/>
    </source>
</evidence>
<evidence type="ECO:0000256" key="5">
    <source>
        <dbReference type="ARBA" id="ARBA00022801"/>
    </source>
</evidence>
<dbReference type="PANTHER" id="PTHR13390">
    <property type="entry name" value="LIPASE"/>
    <property type="match status" value="1"/>
</dbReference>
<dbReference type="EC" id="3.1.1.13" evidence="7"/>